<dbReference type="Proteomes" id="UP000095284">
    <property type="component" value="Unplaced"/>
</dbReference>
<dbReference type="AlphaFoldDB" id="A0A1I7SS39"/>
<evidence type="ECO:0000313" key="1">
    <source>
        <dbReference type="EMBL" id="CAD5220001.1"/>
    </source>
</evidence>
<sequence>MDWLCHQISRKKVIKIPDGSKKISTKSDAKTSLNYEDDFSLHYSLHEANKEQLIVPFLSAATELNMFYEGFVKSSRKYHVVDKNGVAGGKGDDRKKLKFTEILKLNTISELNSKVPLEKYSFYTTISFHLQPNLPGLPFTIALYQPTSSLSKTELEEFVLAQACLRLGLDQSKWITKGKKSNPKKIGDSGRPFRFSAVPKEMVGKMELNEWKDEGGESCKCHFEFVFGNATKTSIFDLSCNKPFNQSLYQTLQTSPTSNTFPLFHQCQILDKDTDGHVSRKEHPKKGRKYKIRMPMELKSNDKPYVRYNIEFVFFDGTSFWFQIRISPCETALDLFRKCLELKKQPSFFCHCTSHVRPVEVLDWNDRVEPYGSYSFVQVRTKDDWWRYLRDLRDV</sequence>
<dbReference type="Proteomes" id="UP000659654">
    <property type="component" value="Unassembled WGS sequence"/>
</dbReference>
<gene>
    <name evidence="1" type="ORF">BXYJ_LOCUS5960</name>
</gene>
<protein>
    <submittedName>
        <fullName evidence="1">(pine wood nematode) hypothetical protein</fullName>
    </submittedName>
</protein>
<dbReference type="Proteomes" id="UP000582659">
    <property type="component" value="Unassembled WGS sequence"/>
</dbReference>
<evidence type="ECO:0000313" key="5">
    <source>
        <dbReference type="WBParaSite" id="BXY_1585600.1"/>
    </source>
</evidence>
<evidence type="ECO:0000313" key="3">
    <source>
        <dbReference type="Proteomes" id="UP000095284"/>
    </source>
</evidence>
<proteinExistence type="predicted"/>
<reference evidence="5" key="1">
    <citation type="submission" date="2016-11" db="UniProtKB">
        <authorList>
            <consortium name="WormBaseParasite"/>
        </authorList>
    </citation>
    <scope>IDENTIFICATION</scope>
</reference>
<keyword evidence="4" id="KW-1185">Reference proteome</keyword>
<name>A0A1I7SS39_BURXY</name>
<accession>A0A1I7SS39</accession>
<dbReference type="EMBL" id="CAJFDI010000003">
    <property type="protein sequence ID" value="CAD5220001.1"/>
    <property type="molecule type" value="Genomic_DNA"/>
</dbReference>
<dbReference type="EMBL" id="CAJFCV020000003">
    <property type="protein sequence ID" value="CAG9105713.1"/>
    <property type="molecule type" value="Genomic_DNA"/>
</dbReference>
<reference evidence="2" key="2">
    <citation type="submission" date="2020-08" db="EMBL/GenBank/DDBJ databases">
        <authorList>
            <person name="Kikuchi T."/>
        </authorList>
    </citation>
    <scope>NUCLEOTIDE SEQUENCE</scope>
    <source>
        <strain evidence="1">Ka4C1</strain>
    </source>
</reference>
<organism evidence="3 5">
    <name type="scientific">Bursaphelenchus xylophilus</name>
    <name type="common">Pinewood nematode worm</name>
    <name type="synonym">Aphelenchoides xylophilus</name>
    <dbReference type="NCBI Taxonomy" id="6326"/>
    <lineage>
        <taxon>Eukaryota</taxon>
        <taxon>Metazoa</taxon>
        <taxon>Ecdysozoa</taxon>
        <taxon>Nematoda</taxon>
        <taxon>Chromadorea</taxon>
        <taxon>Rhabditida</taxon>
        <taxon>Tylenchina</taxon>
        <taxon>Tylenchomorpha</taxon>
        <taxon>Aphelenchoidea</taxon>
        <taxon>Aphelenchoididae</taxon>
        <taxon>Bursaphelenchus</taxon>
    </lineage>
</organism>
<evidence type="ECO:0000313" key="2">
    <source>
        <dbReference type="EMBL" id="CAG9105713.1"/>
    </source>
</evidence>
<dbReference type="WBParaSite" id="BXY_1585600.1">
    <property type="protein sequence ID" value="BXY_1585600.1"/>
    <property type="gene ID" value="BXY_1585600"/>
</dbReference>
<evidence type="ECO:0000313" key="4">
    <source>
        <dbReference type="Proteomes" id="UP000659654"/>
    </source>
</evidence>